<dbReference type="AlphaFoldDB" id="A0A5A5RBX6"/>
<reference evidence="1 2" key="1">
    <citation type="submission" date="2018-09" db="EMBL/GenBank/DDBJ databases">
        <title>Evolutionary history of phycoerythrin pigmentation in the water bloom-forming cyanobacterium Microcystis aeruginosa.</title>
        <authorList>
            <person name="Tanabe Y."/>
            <person name="Tanabe Y."/>
            <person name="Yamaguchi H."/>
        </authorList>
    </citation>
    <scope>NUCLEOTIDE SEQUENCE [LARGE SCALE GENOMIC DNA]</scope>
    <source>
        <strain evidence="1 2">NIES-2520</strain>
    </source>
</reference>
<evidence type="ECO:0000313" key="2">
    <source>
        <dbReference type="Proteomes" id="UP000324917"/>
    </source>
</evidence>
<dbReference type="EMBL" id="BHVP01000010">
    <property type="protein sequence ID" value="GCA74053.1"/>
    <property type="molecule type" value="Genomic_DNA"/>
</dbReference>
<evidence type="ECO:0000313" key="1">
    <source>
        <dbReference type="EMBL" id="GCA74053.1"/>
    </source>
</evidence>
<organism evidence="1 2">
    <name type="scientific">Microcystis aeruginosa NIES-2520</name>
    <dbReference type="NCBI Taxonomy" id="2303982"/>
    <lineage>
        <taxon>Bacteria</taxon>
        <taxon>Bacillati</taxon>
        <taxon>Cyanobacteriota</taxon>
        <taxon>Cyanophyceae</taxon>
        <taxon>Oscillatoriophycideae</taxon>
        <taxon>Chroococcales</taxon>
        <taxon>Microcystaceae</taxon>
        <taxon>Microcystis</taxon>
    </lineage>
</organism>
<protein>
    <submittedName>
        <fullName evidence="1">Uncharacterized protein</fullName>
    </submittedName>
</protein>
<dbReference type="Proteomes" id="UP000324917">
    <property type="component" value="Unassembled WGS sequence"/>
</dbReference>
<proteinExistence type="predicted"/>
<sequence length="31" mass="3449">MQITVIKVQNGAEKTASNLMPPGQNVLYHEH</sequence>
<name>A0A5A5RBX6_MICAE</name>
<comment type="caution">
    <text evidence="1">The sequence shown here is derived from an EMBL/GenBank/DDBJ whole genome shotgun (WGS) entry which is preliminary data.</text>
</comment>
<accession>A0A5A5RBX6</accession>
<gene>
    <name evidence="1" type="ORF">MiTe_00874</name>
</gene>